<evidence type="ECO:0000313" key="2">
    <source>
        <dbReference type="Proteomes" id="UP000693946"/>
    </source>
</evidence>
<proteinExistence type="predicted"/>
<comment type="caution">
    <text evidence="1">The sequence shown here is derived from an EMBL/GenBank/DDBJ whole genome shotgun (WGS) entry which is preliminary data.</text>
</comment>
<reference evidence="1 2" key="1">
    <citation type="journal article" date="2021" name="Sci. Rep.">
        <title>Chromosome anchoring in Senegalese sole (Solea senegalensis) reveals sex-associated markers and genome rearrangements in flatfish.</title>
        <authorList>
            <person name="Guerrero-Cozar I."/>
            <person name="Gomez-Garrido J."/>
            <person name="Berbel C."/>
            <person name="Martinez-Blanch J.F."/>
            <person name="Alioto T."/>
            <person name="Claros M.G."/>
            <person name="Gagnaire P.A."/>
            <person name="Manchado M."/>
        </authorList>
    </citation>
    <scope>NUCLEOTIDE SEQUENCE [LARGE SCALE GENOMIC DNA]</scope>
    <source>
        <strain evidence="1">Sse05_10M</strain>
    </source>
</reference>
<keyword evidence="2" id="KW-1185">Reference proteome</keyword>
<gene>
    <name evidence="1" type="ORF">JOB18_040162</name>
</gene>
<evidence type="ECO:0000313" key="1">
    <source>
        <dbReference type="EMBL" id="KAG7490677.1"/>
    </source>
</evidence>
<dbReference type="Proteomes" id="UP000693946">
    <property type="component" value="Linkage Group LG5"/>
</dbReference>
<protein>
    <submittedName>
        <fullName evidence="1">Uncharacterized protein</fullName>
    </submittedName>
</protein>
<dbReference type="AlphaFoldDB" id="A0AAV6QKR7"/>
<organism evidence="1 2">
    <name type="scientific">Solea senegalensis</name>
    <name type="common">Senegalese sole</name>
    <dbReference type="NCBI Taxonomy" id="28829"/>
    <lineage>
        <taxon>Eukaryota</taxon>
        <taxon>Metazoa</taxon>
        <taxon>Chordata</taxon>
        <taxon>Craniata</taxon>
        <taxon>Vertebrata</taxon>
        <taxon>Euteleostomi</taxon>
        <taxon>Actinopterygii</taxon>
        <taxon>Neopterygii</taxon>
        <taxon>Teleostei</taxon>
        <taxon>Neoteleostei</taxon>
        <taxon>Acanthomorphata</taxon>
        <taxon>Carangaria</taxon>
        <taxon>Pleuronectiformes</taxon>
        <taxon>Pleuronectoidei</taxon>
        <taxon>Soleidae</taxon>
        <taxon>Solea</taxon>
    </lineage>
</organism>
<sequence length="197" mass="22063">MNNYKTDRLKFSSEDGGTCFCCSNTEKNIAEEEEEEEEVEKGGAILTKYCLQIGRLLERHVMKRPGPSLVLVLVHVEPPWSWFTWSLPGPSSCGPSLDLVLPLPVLSLATHVLLLLLPHLLTYSCPPPPHFLTSLPPHLFTSSSLHFLTSSPPLQPVASGRRREPLTLVFLVSLTIKHRTWRRAALCRSDAVRENSM</sequence>
<accession>A0AAV6QKR7</accession>
<dbReference type="EMBL" id="JAGKHQ010000017">
    <property type="protein sequence ID" value="KAG7490677.1"/>
    <property type="molecule type" value="Genomic_DNA"/>
</dbReference>
<name>A0AAV6QKR7_SOLSE</name>